<evidence type="ECO:0000256" key="1">
    <source>
        <dbReference type="ARBA" id="ARBA00022729"/>
    </source>
</evidence>
<keyword evidence="9" id="KW-1185">Reference proteome</keyword>
<dbReference type="PANTHER" id="PTHR19367:SF18">
    <property type="entry name" value="T CELL RECEPTOR ALPHA VARIABLE 16"/>
    <property type="match status" value="1"/>
</dbReference>
<keyword evidence="2" id="KW-1064">Adaptive immunity</keyword>
<dbReference type="AlphaFoldDB" id="A0A8D2MD65"/>
<reference evidence="8" key="1">
    <citation type="submission" date="2025-08" db="UniProtKB">
        <authorList>
            <consortium name="Ensembl"/>
        </authorList>
    </citation>
    <scope>IDENTIFICATION</scope>
</reference>
<dbReference type="Ensembl" id="ENSZALT00000008506.1">
    <property type="protein sequence ID" value="ENSZALP00000005768.1"/>
    <property type="gene ID" value="ENSZALG00000005351.1"/>
</dbReference>
<evidence type="ECO:0000259" key="7">
    <source>
        <dbReference type="PROSITE" id="PS50835"/>
    </source>
</evidence>
<keyword evidence="3" id="KW-0675">Receptor</keyword>
<keyword evidence="1 6" id="KW-0732">Signal</keyword>
<protein>
    <recommendedName>
        <fullName evidence="7">Ig-like domain-containing protein</fullName>
    </recommendedName>
</protein>
<keyword evidence="4" id="KW-0393">Immunoglobulin domain</keyword>
<feature type="domain" description="Ig-like" evidence="7">
    <location>
        <begin position="29"/>
        <end position="132"/>
    </location>
</feature>
<dbReference type="Proteomes" id="UP000694413">
    <property type="component" value="Unassembled WGS sequence"/>
</dbReference>
<dbReference type="InterPro" id="IPR013106">
    <property type="entry name" value="Ig_V-set"/>
</dbReference>
<accession>A0A8D2MD65</accession>
<dbReference type="PANTHER" id="PTHR19367">
    <property type="entry name" value="T-CELL RECEPTOR ALPHA CHAIN V REGION"/>
    <property type="match status" value="1"/>
</dbReference>
<dbReference type="InterPro" id="IPR051287">
    <property type="entry name" value="TCR_variable_region"/>
</dbReference>
<evidence type="ECO:0000256" key="2">
    <source>
        <dbReference type="ARBA" id="ARBA00023130"/>
    </source>
</evidence>
<dbReference type="InterPro" id="IPR003599">
    <property type="entry name" value="Ig_sub"/>
</dbReference>
<dbReference type="InterPro" id="IPR013783">
    <property type="entry name" value="Ig-like_fold"/>
</dbReference>
<dbReference type="SUPFAM" id="SSF48726">
    <property type="entry name" value="Immunoglobulin"/>
    <property type="match status" value="1"/>
</dbReference>
<evidence type="ECO:0000313" key="8">
    <source>
        <dbReference type="Ensembl" id="ENSZALP00000005768.1"/>
    </source>
</evidence>
<name>A0A8D2MD65_ZONAL</name>
<dbReference type="GO" id="GO:0002250">
    <property type="term" value="P:adaptive immune response"/>
    <property type="evidence" value="ECO:0007669"/>
    <property type="project" value="UniProtKB-KW"/>
</dbReference>
<organism evidence="8 9">
    <name type="scientific">Zonotrichia albicollis</name>
    <name type="common">White-throated sparrow</name>
    <name type="synonym">Fringilla albicollis</name>
    <dbReference type="NCBI Taxonomy" id="44394"/>
    <lineage>
        <taxon>Eukaryota</taxon>
        <taxon>Metazoa</taxon>
        <taxon>Chordata</taxon>
        <taxon>Craniata</taxon>
        <taxon>Vertebrata</taxon>
        <taxon>Euteleostomi</taxon>
        <taxon>Archelosauria</taxon>
        <taxon>Archosauria</taxon>
        <taxon>Dinosauria</taxon>
        <taxon>Saurischia</taxon>
        <taxon>Theropoda</taxon>
        <taxon>Coelurosauria</taxon>
        <taxon>Aves</taxon>
        <taxon>Neognathae</taxon>
        <taxon>Neoaves</taxon>
        <taxon>Telluraves</taxon>
        <taxon>Australaves</taxon>
        <taxon>Passeriformes</taxon>
        <taxon>Passerellidae</taxon>
        <taxon>Zonotrichia</taxon>
    </lineage>
</organism>
<evidence type="ECO:0000256" key="3">
    <source>
        <dbReference type="ARBA" id="ARBA00023170"/>
    </source>
</evidence>
<dbReference type="Gene3D" id="2.60.40.10">
    <property type="entry name" value="Immunoglobulins"/>
    <property type="match status" value="1"/>
</dbReference>
<evidence type="ECO:0000313" key="9">
    <source>
        <dbReference type="Proteomes" id="UP000694413"/>
    </source>
</evidence>
<proteinExistence type="predicted"/>
<evidence type="ECO:0000256" key="6">
    <source>
        <dbReference type="SAM" id="SignalP"/>
    </source>
</evidence>
<sequence>HLLVSCSFSVLIYPLHIYACVAGLAGGDPTKQFLSEVLAKVGQQVVLPCQSNTKESDTNLDVFWYRQFPGDTLKYLLQAHKTSGEDKFRRGRFSMVVYKNNTAPLEIAGVSVQDTAIYYCTLRLHLELRQISVPSGGTLLRTEKMHGSPP</sequence>
<dbReference type="GO" id="GO:0042101">
    <property type="term" value="C:T cell receptor complex"/>
    <property type="evidence" value="ECO:0007669"/>
    <property type="project" value="UniProtKB-KW"/>
</dbReference>
<dbReference type="CDD" id="cd00099">
    <property type="entry name" value="IgV"/>
    <property type="match status" value="1"/>
</dbReference>
<dbReference type="Pfam" id="PF07686">
    <property type="entry name" value="V-set"/>
    <property type="match status" value="1"/>
</dbReference>
<dbReference type="InterPro" id="IPR036179">
    <property type="entry name" value="Ig-like_dom_sf"/>
</dbReference>
<dbReference type="InterPro" id="IPR007110">
    <property type="entry name" value="Ig-like_dom"/>
</dbReference>
<dbReference type="SMART" id="SM00406">
    <property type="entry name" value="IGv"/>
    <property type="match status" value="1"/>
</dbReference>
<evidence type="ECO:0000256" key="4">
    <source>
        <dbReference type="ARBA" id="ARBA00023319"/>
    </source>
</evidence>
<dbReference type="SMART" id="SM00409">
    <property type="entry name" value="IG"/>
    <property type="match status" value="1"/>
</dbReference>
<keyword evidence="5" id="KW-1279">T cell receptor</keyword>
<feature type="chain" id="PRO_5034377329" description="Ig-like domain-containing protein" evidence="6">
    <location>
        <begin position="28"/>
        <end position="150"/>
    </location>
</feature>
<evidence type="ECO:0000256" key="5">
    <source>
        <dbReference type="ARBA" id="ARBA00043266"/>
    </source>
</evidence>
<reference evidence="8" key="2">
    <citation type="submission" date="2025-09" db="UniProtKB">
        <authorList>
            <consortium name="Ensembl"/>
        </authorList>
    </citation>
    <scope>IDENTIFICATION</scope>
</reference>
<keyword evidence="5" id="KW-0391">Immunity</keyword>
<feature type="signal peptide" evidence="6">
    <location>
        <begin position="1"/>
        <end position="27"/>
    </location>
</feature>
<dbReference type="PROSITE" id="PS50835">
    <property type="entry name" value="IG_LIKE"/>
    <property type="match status" value="1"/>
</dbReference>